<evidence type="ECO:0000259" key="1">
    <source>
        <dbReference type="PROSITE" id="PS50878"/>
    </source>
</evidence>
<dbReference type="AlphaFoldDB" id="A0A2G9U8K6"/>
<dbReference type="Proteomes" id="UP000230423">
    <property type="component" value="Unassembled WGS sequence"/>
</dbReference>
<accession>A0A2G9U8K6</accession>
<dbReference type="PROSITE" id="PS50878">
    <property type="entry name" value="RT_POL"/>
    <property type="match status" value="1"/>
</dbReference>
<keyword evidence="3" id="KW-1185">Reference proteome</keyword>
<sequence length="166" mass="19053">MRWAAVEALHRKNLFDRKLEIPIEKGVRQGDTISPKLFTAALQYAEVKGYLINGKRINNLRFADDVVLISSNTTEMEEMINELNVEGRKIGLEMNMSKTQMMVNQWSDTGEIKLAGKALQRVESYIYLGRELNMTNNIIPEIHRRTGAIIHSTVCIRLERSCRPSF</sequence>
<gene>
    <name evidence="2" type="ORF">TELCIR_11751</name>
</gene>
<evidence type="ECO:0000313" key="3">
    <source>
        <dbReference type="Proteomes" id="UP000230423"/>
    </source>
</evidence>
<dbReference type="OrthoDB" id="5845933at2759"/>
<proteinExistence type="predicted"/>
<dbReference type="EMBL" id="KZ348204">
    <property type="protein sequence ID" value="PIO66534.1"/>
    <property type="molecule type" value="Genomic_DNA"/>
</dbReference>
<dbReference type="InterPro" id="IPR043502">
    <property type="entry name" value="DNA/RNA_pol_sf"/>
</dbReference>
<organism evidence="2 3">
    <name type="scientific">Teladorsagia circumcincta</name>
    <name type="common">Brown stomach worm</name>
    <name type="synonym">Ostertagia circumcincta</name>
    <dbReference type="NCBI Taxonomy" id="45464"/>
    <lineage>
        <taxon>Eukaryota</taxon>
        <taxon>Metazoa</taxon>
        <taxon>Ecdysozoa</taxon>
        <taxon>Nematoda</taxon>
        <taxon>Chromadorea</taxon>
        <taxon>Rhabditida</taxon>
        <taxon>Rhabditina</taxon>
        <taxon>Rhabditomorpha</taxon>
        <taxon>Strongyloidea</taxon>
        <taxon>Trichostrongylidae</taxon>
        <taxon>Teladorsagia</taxon>
    </lineage>
</organism>
<dbReference type="Pfam" id="PF00078">
    <property type="entry name" value="RVT_1"/>
    <property type="match status" value="1"/>
</dbReference>
<dbReference type="SUPFAM" id="SSF56672">
    <property type="entry name" value="DNA/RNA polymerases"/>
    <property type="match status" value="1"/>
</dbReference>
<feature type="domain" description="Reverse transcriptase" evidence="1">
    <location>
        <begin position="1"/>
        <end position="132"/>
    </location>
</feature>
<dbReference type="PANTHER" id="PTHR47027:SF20">
    <property type="entry name" value="REVERSE TRANSCRIPTASE-LIKE PROTEIN WITH RNA-DIRECTED DNA POLYMERASE DOMAIN"/>
    <property type="match status" value="1"/>
</dbReference>
<protein>
    <recommendedName>
        <fullName evidence="1">Reverse transcriptase domain-containing protein</fullName>
    </recommendedName>
</protein>
<dbReference type="InterPro" id="IPR000477">
    <property type="entry name" value="RT_dom"/>
</dbReference>
<evidence type="ECO:0000313" key="2">
    <source>
        <dbReference type="EMBL" id="PIO66534.1"/>
    </source>
</evidence>
<reference evidence="2 3" key="1">
    <citation type="submission" date="2015-09" db="EMBL/GenBank/DDBJ databases">
        <title>Draft genome of the parasitic nematode Teladorsagia circumcincta isolate WARC Sus (inbred).</title>
        <authorList>
            <person name="Mitreva M."/>
        </authorList>
    </citation>
    <scope>NUCLEOTIDE SEQUENCE [LARGE SCALE GENOMIC DNA]</scope>
    <source>
        <strain evidence="2 3">S</strain>
    </source>
</reference>
<name>A0A2G9U8K6_TELCI</name>
<dbReference type="PANTHER" id="PTHR47027">
    <property type="entry name" value="REVERSE TRANSCRIPTASE DOMAIN-CONTAINING PROTEIN"/>
    <property type="match status" value="1"/>
</dbReference>